<name>A0A9J6GW04_HAELO</name>
<feature type="compositionally biased region" description="Basic residues" evidence="2">
    <location>
        <begin position="219"/>
        <end position="232"/>
    </location>
</feature>
<keyword evidence="5" id="KW-1185">Reference proteome</keyword>
<feature type="compositionally biased region" description="Polar residues" evidence="2">
    <location>
        <begin position="194"/>
        <end position="205"/>
    </location>
</feature>
<dbReference type="PANTHER" id="PTHR33198">
    <property type="entry name" value="ANK_REP_REGION DOMAIN-CONTAINING PROTEIN-RELATED"/>
    <property type="match status" value="1"/>
</dbReference>
<feature type="region of interest" description="Disordered" evidence="2">
    <location>
        <begin position="192"/>
        <end position="242"/>
    </location>
</feature>
<reference evidence="4 5" key="1">
    <citation type="journal article" date="2020" name="Cell">
        <title>Large-Scale Comparative Analyses of Tick Genomes Elucidate Their Genetic Diversity and Vector Capacities.</title>
        <authorList>
            <consortium name="Tick Genome and Microbiome Consortium (TIGMIC)"/>
            <person name="Jia N."/>
            <person name="Wang J."/>
            <person name="Shi W."/>
            <person name="Du L."/>
            <person name="Sun Y."/>
            <person name="Zhan W."/>
            <person name="Jiang J.F."/>
            <person name="Wang Q."/>
            <person name="Zhang B."/>
            <person name="Ji P."/>
            <person name="Bell-Sakyi L."/>
            <person name="Cui X.M."/>
            <person name="Yuan T.T."/>
            <person name="Jiang B.G."/>
            <person name="Yang W.F."/>
            <person name="Lam T.T."/>
            <person name="Chang Q.C."/>
            <person name="Ding S.J."/>
            <person name="Wang X.J."/>
            <person name="Zhu J.G."/>
            <person name="Ruan X.D."/>
            <person name="Zhao L."/>
            <person name="Wei J.T."/>
            <person name="Ye R.Z."/>
            <person name="Que T.C."/>
            <person name="Du C.H."/>
            <person name="Zhou Y.H."/>
            <person name="Cheng J.X."/>
            <person name="Dai P.F."/>
            <person name="Guo W.B."/>
            <person name="Han X.H."/>
            <person name="Huang E.J."/>
            <person name="Li L.F."/>
            <person name="Wei W."/>
            <person name="Gao Y.C."/>
            <person name="Liu J.Z."/>
            <person name="Shao H.Z."/>
            <person name="Wang X."/>
            <person name="Wang C.C."/>
            <person name="Yang T.C."/>
            <person name="Huo Q.B."/>
            <person name="Li W."/>
            <person name="Chen H.Y."/>
            <person name="Chen S.E."/>
            <person name="Zhou L.G."/>
            <person name="Ni X.B."/>
            <person name="Tian J.H."/>
            <person name="Sheng Y."/>
            <person name="Liu T."/>
            <person name="Pan Y.S."/>
            <person name="Xia L.Y."/>
            <person name="Li J."/>
            <person name="Zhao F."/>
            <person name="Cao W.C."/>
        </authorList>
    </citation>
    <scope>NUCLEOTIDE SEQUENCE [LARGE SCALE GENOMIC DNA]</scope>
    <source>
        <strain evidence="4">HaeL-2018</strain>
    </source>
</reference>
<evidence type="ECO:0000256" key="2">
    <source>
        <dbReference type="SAM" id="MobiDB-lite"/>
    </source>
</evidence>
<feature type="compositionally biased region" description="Pro residues" evidence="2">
    <location>
        <begin position="58"/>
        <end position="69"/>
    </location>
</feature>
<dbReference type="VEuPathDB" id="VectorBase:HLOH_060110"/>
<evidence type="ECO:0000313" key="4">
    <source>
        <dbReference type="EMBL" id="KAH9379073.1"/>
    </source>
</evidence>
<evidence type="ECO:0000259" key="3">
    <source>
        <dbReference type="PROSITE" id="PS50158"/>
    </source>
</evidence>
<dbReference type="GO" id="GO:0008270">
    <property type="term" value="F:zinc ion binding"/>
    <property type="evidence" value="ECO:0007669"/>
    <property type="project" value="UniProtKB-KW"/>
</dbReference>
<sequence length="347" mass="38646">MATGISPPPSFLETPGTPAIPWHRWLRLFKTSCSTTRRRALLLHCLFPEDGRIFDALPTPPPPQPPLSPPATDDKLTKEQTPATHAPASSRPDPYDVAVDTLAKYFTATVNVRVEHHHFREHRPLSAPCNFDATADDNLCEQFVAGVTCPQLQERLLLEGDALTFDRAEKIARIREQTRQEADAFASLIHRITQEGQRGRNSARQKSPPFGFNGSRPPCQHHRSSSHSRQNYKPKPETAAADPLHAVSRDNCDNCGATGCERSRCPARGRTCYGCGRRGHFQSVCRSSRRGQPRRPAPVRELLCDDDAESGHSILTICTNKRRGLYVDVDVSVINPKPLTRKALQCQ</sequence>
<dbReference type="Gene3D" id="4.10.60.10">
    <property type="entry name" value="Zinc finger, CCHC-type"/>
    <property type="match status" value="1"/>
</dbReference>
<dbReference type="AlphaFoldDB" id="A0A9J6GW04"/>
<dbReference type="InterPro" id="IPR001878">
    <property type="entry name" value="Znf_CCHC"/>
</dbReference>
<dbReference type="OMA" id="HHFREHR"/>
<dbReference type="Proteomes" id="UP000821853">
    <property type="component" value="Unassembled WGS sequence"/>
</dbReference>
<evidence type="ECO:0000313" key="5">
    <source>
        <dbReference type="Proteomes" id="UP000821853"/>
    </source>
</evidence>
<keyword evidence="1" id="KW-0862">Zinc</keyword>
<dbReference type="PANTHER" id="PTHR33198:SF20">
    <property type="entry name" value="RETROTRANSPOSON GAG DOMAIN-CONTAINING PROTEIN"/>
    <property type="match status" value="1"/>
</dbReference>
<accession>A0A9J6GW04</accession>
<keyword evidence="1" id="KW-0863">Zinc-finger</keyword>
<proteinExistence type="predicted"/>
<comment type="caution">
    <text evidence="4">The sequence shown here is derived from an EMBL/GenBank/DDBJ whole genome shotgun (WGS) entry which is preliminary data.</text>
</comment>
<feature type="domain" description="CCHC-type" evidence="3">
    <location>
        <begin position="272"/>
        <end position="287"/>
    </location>
</feature>
<gene>
    <name evidence="4" type="ORF">HPB48_016521</name>
</gene>
<dbReference type="GO" id="GO:0003676">
    <property type="term" value="F:nucleic acid binding"/>
    <property type="evidence" value="ECO:0007669"/>
    <property type="project" value="InterPro"/>
</dbReference>
<dbReference type="OrthoDB" id="10066365at2759"/>
<keyword evidence="1" id="KW-0479">Metal-binding</keyword>
<evidence type="ECO:0000256" key="1">
    <source>
        <dbReference type="PROSITE-ProRule" id="PRU00047"/>
    </source>
</evidence>
<dbReference type="EMBL" id="JABSTR010000009">
    <property type="protein sequence ID" value="KAH9379073.1"/>
    <property type="molecule type" value="Genomic_DNA"/>
</dbReference>
<feature type="region of interest" description="Disordered" evidence="2">
    <location>
        <begin position="54"/>
        <end position="94"/>
    </location>
</feature>
<dbReference type="PROSITE" id="PS50158">
    <property type="entry name" value="ZF_CCHC"/>
    <property type="match status" value="1"/>
</dbReference>
<protein>
    <recommendedName>
        <fullName evidence="3">CCHC-type domain-containing protein</fullName>
    </recommendedName>
</protein>
<organism evidence="4 5">
    <name type="scientific">Haemaphysalis longicornis</name>
    <name type="common">Bush tick</name>
    <dbReference type="NCBI Taxonomy" id="44386"/>
    <lineage>
        <taxon>Eukaryota</taxon>
        <taxon>Metazoa</taxon>
        <taxon>Ecdysozoa</taxon>
        <taxon>Arthropoda</taxon>
        <taxon>Chelicerata</taxon>
        <taxon>Arachnida</taxon>
        <taxon>Acari</taxon>
        <taxon>Parasitiformes</taxon>
        <taxon>Ixodida</taxon>
        <taxon>Ixodoidea</taxon>
        <taxon>Ixodidae</taxon>
        <taxon>Haemaphysalinae</taxon>
        <taxon>Haemaphysalis</taxon>
    </lineage>
</organism>